<sequence length="339" mass="36816">MAHGGPIESPRDDAQQVETVPFTGVDPRLAHDPDGLRPASAAMAMIIGAAQSQGHDAPGTILTPYEQHHTIPTAATPLFISPATHATASPTPSLRASESTPGINPAPQSNTSQRNVLVLAIVVSTVLGLLVCVTIGKYTLEYLRKAKRKLRLSQESWGHRERPTFPPEVPMPDTEAERQSLKTFSFPGQPARKDVSLYDPNEASSKPTTRTRFSNLIAYTAFRHRDHDSVTTQDTASSTPYLLNVPGHSDHSRTRSAPIITHDDSMTTVKPARSTESDWDIARSSYRASQASVNIPSSLLPSRGKVTSTVVGIAETIARKESRSAADVVSNYTNYRIYE</sequence>
<keyword evidence="2" id="KW-1133">Transmembrane helix</keyword>
<reference evidence="3" key="1">
    <citation type="journal article" date="2020" name="New Phytol.">
        <title>Comparative genomics reveals dynamic genome evolution in host specialist ectomycorrhizal fungi.</title>
        <authorList>
            <person name="Lofgren L.A."/>
            <person name="Nguyen N.H."/>
            <person name="Vilgalys R."/>
            <person name="Ruytinx J."/>
            <person name="Liao H.L."/>
            <person name="Branco S."/>
            <person name="Kuo A."/>
            <person name="LaButti K."/>
            <person name="Lipzen A."/>
            <person name="Andreopoulos W."/>
            <person name="Pangilinan J."/>
            <person name="Riley R."/>
            <person name="Hundley H."/>
            <person name="Na H."/>
            <person name="Barry K."/>
            <person name="Grigoriev I.V."/>
            <person name="Stajich J.E."/>
            <person name="Kennedy P.G."/>
        </authorList>
    </citation>
    <scope>NUCLEOTIDE SEQUENCE</scope>
    <source>
        <strain evidence="3">DOB743</strain>
    </source>
</reference>
<feature type="region of interest" description="Disordered" evidence="1">
    <location>
        <begin position="229"/>
        <end position="255"/>
    </location>
</feature>
<feature type="compositionally biased region" description="Polar residues" evidence="1">
    <location>
        <begin position="84"/>
        <end position="110"/>
    </location>
</feature>
<evidence type="ECO:0000313" key="3">
    <source>
        <dbReference type="EMBL" id="KAG1767599.1"/>
    </source>
</evidence>
<keyword evidence="2" id="KW-0472">Membrane</keyword>
<dbReference type="Proteomes" id="UP000714275">
    <property type="component" value="Unassembled WGS sequence"/>
</dbReference>
<proteinExistence type="predicted"/>
<feature type="transmembrane region" description="Helical" evidence="2">
    <location>
        <begin position="116"/>
        <end position="140"/>
    </location>
</feature>
<keyword evidence="4" id="KW-1185">Reference proteome</keyword>
<keyword evidence="2" id="KW-0812">Transmembrane</keyword>
<protein>
    <submittedName>
        <fullName evidence="3">Uncharacterized protein</fullName>
    </submittedName>
</protein>
<dbReference type="OrthoDB" id="2664336at2759"/>
<organism evidence="3 4">
    <name type="scientific">Suillus placidus</name>
    <dbReference type="NCBI Taxonomy" id="48579"/>
    <lineage>
        <taxon>Eukaryota</taxon>
        <taxon>Fungi</taxon>
        <taxon>Dikarya</taxon>
        <taxon>Basidiomycota</taxon>
        <taxon>Agaricomycotina</taxon>
        <taxon>Agaricomycetes</taxon>
        <taxon>Agaricomycetidae</taxon>
        <taxon>Boletales</taxon>
        <taxon>Suillineae</taxon>
        <taxon>Suillaceae</taxon>
        <taxon>Suillus</taxon>
    </lineage>
</organism>
<feature type="compositionally biased region" description="Polar residues" evidence="1">
    <location>
        <begin position="230"/>
        <end position="241"/>
    </location>
</feature>
<gene>
    <name evidence="3" type="ORF">EV702DRAFT_1050292</name>
</gene>
<accession>A0A9P7CXC2</accession>
<feature type="region of interest" description="Disordered" evidence="1">
    <location>
        <begin position="83"/>
        <end position="110"/>
    </location>
</feature>
<evidence type="ECO:0000313" key="4">
    <source>
        <dbReference type="Proteomes" id="UP000714275"/>
    </source>
</evidence>
<evidence type="ECO:0000256" key="2">
    <source>
        <dbReference type="SAM" id="Phobius"/>
    </source>
</evidence>
<evidence type="ECO:0000256" key="1">
    <source>
        <dbReference type="SAM" id="MobiDB-lite"/>
    </source>
</evidence>
<dbReference type="EMBL" id="JABBWD010000085">
    <property type="protein sequence ID" value="KAG1767599.1"/>
    <property type="molecule type" value="Genomic_DNA"/>
</dbReference>
<name>A0A9P7CXC2_9AGAM</name>
<comment type="caution">
    <text evidence="3">The sequence shown here is derived from an EMBL/GenBank/DDBJ whole genome shotgun (WGS) entry which is preliminary data.</text>
</comment>
<dbReference type="AlphaFoldDB" id="A0A9P7CXC2"/>